<dbReference type="Proteomes" id="UP000192783">
    <property type="component" value="Unassembled WGS sequence"/>
</dbReference>
<dbReference type="FunFam" id="3.40.1160.10:FF:000004">
    <property type="entry name" value="Acetylglutamate kinase"/>
    <property type="match status" value="1"/>
</dbReference>
<keyword evidence="2 9" id="KW-0055">Arginine biosynthesis</keyword>
<keyword evidence="7 9" id="KW-0067">ATP-binding</keyword>
<comment type="catalytic activity">
    <reaction evidence="8 9">
        <text>N-acetyl-L-glutamate + ATP = N-acetyl-L-glutamyl 5-phosphate + ADP</text>
        <dbReference type="Rhea" id="RHEA:14629"/>
        <dbReference type="ChEBI" id="CHEBI:30616"/>
        <dbReference type="ChEBI" id="CHEBI:44337"/>
        <dbReference type="ChEBI" id="CHEBI:57936"/>
        <dbReference type="ChEBI" id="CHEBI:456216"/>
        <dbReference type="EC" id="2.7.2.8"/>
    </reaction>
</comment>
<dbReference type="InterPro" id="IPR041727">
    <property type="entry name" value="NAGK-C"/>
</dbReference>
<evidence type="ECO:0000259" key="10">
    <source>
        <dbReference type="Pfam" id="PF00696"/>
    </source>
</evidence>
<dbReference type="HAMAP" id="MF_00082">
    <property type="entry name" value="ArgB"/>
    <property type="match status" value="1"/>
</dbReference>
<dbReference type="PANTHER" id="PTHR23342:SF0">
    <property type="entry name" value="N-ACETYLGLUTAMATE SYNTHASE, MITOCHONDRIAL"/>
    <property type="match status" value="1"/>
</dbReference>
<feature type="binding site" evidence="9">
    <location>
        <position position="84"/>
    </location>
    <ligand>
        <name>substrate</name>
    </ligand>
</feature>
<feature type="binding site" evidence="9">
    <location>
        <position position="189"/>
    </location>
    <ligand>
        <name>substrate</name>
    </ligand>
</feature>
<dbReference type="AlphaFoldDB" id="A0A1W1X8C6"/>
<dbReference type="InterPro" id="IPR037528">
    <property type="entry name" value="ArgB"/>
</dbReference>
<evidence type="ECO:0000256" key="1">
    <source>
        <dbReference type="ARBA" id="ARBA00004828"/>
    </source>
</evidence>
<dbReference type="InterPro" id="IPR036393">
    <property type="entry name" value="AceGlu_kinase-like_sf"/>
</dbReference>
<keyword evidence="12" id="KW-1185">Reference proteome</keyword>
<dbReference type="STRING" id="1121390.SAMN02746041_00826"/>
<keyword evidence="5 9" id="KW-0547">Nucleotide-binding</keyword>
<feature type="binding site" evidence="9">
    <location>
        <begin position="62"/>
        <end position="63"/>
    </location>
    <ligand>
        <name>substrate</name>
    </ligand>
</feature>
<evidence type="ECO:0000256" key="8">
    <source>
        <dbReference type="ARBA" id="ARBA00048141"/>
    </source>
</evidence>
<dbReference type="Pfam" id="PF00696">
    <property type="entry name" value="AA_kinase"/>
    <property type="match status" value="1"/>
</dbReference>
<feature type="domain" description="Aspartate/glutamate/uridylate kinase" evidence="10">
    <location>
        <begin position="22"/>
        <end position="268"/>
    </location>
</feature>
<sequence length="304" mass="32867">MMRDTASLLIEALPYIRHFSGKTIVIKYGGHAMKDEALKESFAKDVVLMKYIGIHPVVVHGGGPQIGRMLDRVGKKSDFRAGMRVTDQDTMDVVEMVLAGKVNKEIVAFINRHGGRAIGLSGKDGQLIEARKMHIYRYQGDDQPPEIIDIGLVGEVQRINAEILKVLEQSRVIPVIAPVGVGTDGETYNINADLVAGKVASALNAEKLILMTDVPGVLDRSGELISTMTASEAADLMQDETLKGGMIPKVQCAIDAVQAGVHKVAIVDGRIPHCVLLELFTDSGIGTEIVGTRTRRGGRERTHA</sequence>
<keyword evidence="4 9" id="KW-0808">Transferase</keyword>
<evidence type="ECO:0000256" key="5">
    <source>
        <dbReference type="ARBA" id="ARBA00022741"/>
    </source>
</evidence>
<dbReference type="PIRSF" id="PIRSF000728">
    <property type="entry name" value="NAGK"/>
    <property type="match status" value="1"/>
</dbReference>
<feature type="site" description="Transition state stabilizer" evidence="9">
    <location>
        <position position="249"/>
    </location>
</feature>
<evidence type="ECO:0000256" key="4">
    <source>
        <dbReference type="ARBA" id="ARBA00022679"/>
    </source>
</evidence>
<dbReference type="GO" id="GO:0005737">
    <property type="term" value="C:cytoplasm"/>
    <property type="evidence" value="ECO:0007669"/>
    <property type="project" value="UniProtKB-SubCell"/>
</dbReference>
<dbReference type="GO" id="GO:0005524">
    <property type="term" value="F:ATP binding"/>
    <property type="evidence" value="ECO:0007669"/>
    <property type="project" value="UniProtKB-UniRule"/>
</dbReference>
<evidence type="ECO:0000313" key="12">
    <source>
        <dbReference type="Proteomes" id="UP000192783"/>
    </source>
</evidence>
<dbReference type="RefSeq" id="WP_245802341.1">
    <property type="nucleotide sequence ID" value="NZ_FWXF01000003.1"/>
</dbReference>
<protein>
    <recommendedName>
        <fullName evidence="9">Acetylglutamate kinase</fullName>
        <ecNumber evidence="9">2.7.2.8</ecNumber>
    </recommendedName>
    <alternativeName>
        <fullName evidence="9">N-acetyl-L-glutamate 5-phosphotransferase</fullName>
    </alternativeName>
    <alternativeName>
        <fullName evidence="9">NAG kinase</fullName>
        <shortName evidence="9">NAGK</shortName>
    </alternativeName>
</protein>
<dbReference type="EMBL" id="FWXF01000003">
    <property type="protein sequence ID" value="SMC20123.1"/>
    <property type="molecule type" value="Genomic_DNA"/>
</dbReference>
<reference evidence="11 12" key="1">
    <citation type="submission" date="2017-04" db="EMBL/GenBank/DDBJ databases">
        <authorList>
            <person name="Afonso C.L."/>
            <person name="Miller P.J."/>
            <person name="Scott M.A."/>
            <person name="Spackman E."/>
            <person name="Goraichik I."/>
            <person name="Dimitrov K.M."/>
            <person name="Suarez D.L."/>
            <person name="Swayne D.E."/>
        </authorList>
    </citation>
    <scope>NUCLEOTIDE SEQUENCE [LARGE SCALE GENOMIC DNA]</scope>
    <source>
        <strain evidence="11 12">DSM 13146</strain>
    </source>
</reference>
<keyword evidence="6 9" id="KW-0418">Kinase</keyword>
<keyword evidence="3 9" id="KW-0028">Amino-acid biosynthesis</keyword>
<dbReference type="EC" id="2.7.2.8" evidence="9"/>
<name>A0A1W1X8C6_9BACT</name>
<keyword evidence="9" id="KW-0963">Cytoplasm</keyword>
<comment type="subcellular location">
    <subcellularLocation>
        <location evidence="9">Cytoplasm</location>
    </subcellularLocation>
</comment>
<evidence type="ECO:0000256" key="6">
    <source>
        <dbReference type="ARBA" id="ARBA00022777"/>
    </source>
</evidence>
<dbReference type="PANTHER" id="PTHR23342">
    <property type="entry name" value="N-ACETYLGLUTAMATE SYNTHASE"/>
    <property type="match status" value="1"/>
</dbReference>
<comment type="function">
    <text evidence="9">Catalyzes the ATP-dependent phosphorylation of N-acetyl-L-glutamate.</text>
</comment>
<evidence type="ECO:0000256" key="3">
    <source>
        <dbReference type="ARBA" id="ARBA00022605"/>
    </source>
</evidence>
<organism evidence="11 12">
    <name type="scientific">Desulfacinum hydrothermale DSM 13146</name>
    <dbReference type="NCBI Taxonomy" id="1121390"/>
    <lineage>
        <taxon>Bacteria</taxon>
        <taxon>Pseudomonadati</taxon>
        <taxon>Thermodesulfobacteriota</taxon>
        <taxon>Syntrophobacteria</taxon>
        <taxon>Syntrophobacterales</taxon>
        <taxon>Syntrophobacteraceae</taxon>
        <taxon>Desulfacinum</taxon>
    </lineage>
</organism>
<dbReference type="UniPathway" id="UPA00068">
    <property type="reaction ID" value="UER00107"/>
</dbReference>
<dbReference type="GO" id="GO:0003991">
    <property type="term" value="F:acetylglutamate kinase activity"/>
    <property type="evidence" value="ECO:0007669"/>
    <property type="project" value="UniProtKB-UniRule"/>
</dbReference>
<dbReference type="SUPFAM" id="SSF53633">
    <property type="entry name" value="Carbamate kinase-like"/>
    <property type="match status" value="1"/>
</dbReference>
<dbReference type="CDD" id="cd04250">
    <property type="entry name" value="AAK_NAGK-C"/>
    <property type="match status" value="1"/>
</dbReference>
<dbReference type="Gene3D" id="3.40.1160.10">
    <property type="entry name" value="Acetylglutamate kinase-like"/>
    <property type="match status" value="1"/>
</dbReference>
<evidence type="ECO:0000256" key="9">
    <source>
        <dbReference type="HAMAP-Rule" id="MF_00082"/>
    </source>
</evidence>
<accession>A0A1W1X8C6</accession>
<dbReference type="NCBIfam" id="TIGR00761">
    <property type="entry name" value="argB"/>
    <property type="match status" value="1"/>
</dbReference>
<evidence type="ECO:0000256" key="2">
    <source>
        <dbReference type="ARBA" id="ARBA00022571"/>
    </source>
</evidence>
<dbReference type="GO" id="GO:0042450">
    <property type="term" value="P:L-arginine biosynthetic process via ornithine"/>
    <property type="evidence" value="ECO:0007669"/>
    <property type="project" value="UniProtKB-UniRule"/>
</dbReference>
<comment type="pathway">
    <text evidence="1 9">Amino-acid biosynthesis; L-arginine biosynthesis; N(2)-acetyl-L-ornithine from L-glutamate: step 2/4.</text>
</comment>
<evidence type="ECO:0000313" key="11">
    <source>
        <dbReference type="EMBL" id="SMC20123.1"/>
    </source>
</evidence>
<comment type="similarity">
    <text evidence="9">Belongs to the acetylglutamate kinase family. ArgB subfamily.</text>
</comment>
<dbReference type="InterPro" id="IPR001048">
    <property type="entry name" value="Asp/Glu/Uridylate_kinase"/>
</dbReference>
<evidence type="ECO:0000256" key="7">
    <source>
        <dbReference type="ARBA" id="ARBA00022840"/>
    </source>
</evidence>
<dbReference type="InterPro" id="IPR001057">
    <property type="entry name" value="Glu/AcGlu_kinase"/>
</dbReference>
<dbReference type="InterPro" id="IPR004662">
    <property type="entry name" value="AcgluKinase_fam"/>
</dbReference>
<gene>
    <name evidence="9" type="primary">argB</name>
    <name evidence="11" type="ORF">SAMN02746041_00826</name>
</gene>
<proteinExistence type="inferred from homology"/>
<feature type="site" description="Transition state stabilizer" evidence="9">
    <location>
        <position position="27"/>
    </location>
</feature>
<dbReference type="PRINTS" id="PR00474">
    <property type="entry name" value="GLU5KINASE"/>
</dbReference>